<name>A0A653BRQ0_CALMS</name>
<dbReference type="InterPro" id="IPR036188">
    <property type="entry name" value="FAD/NAD-bd_sf"/>
</dbReference>
<accession>A0A653BRQ0</accession>
<gene>
    <name evidence="1" type="ORF">CALMAC_LOCUS3227</name>
</gene>
<evidence type="ECO:0000313" key="1">
    <source>
        <dbReference type="EMBL" id="VEN38284.1"/>
    </source>
</evidence>
<dbReference type="OrthoDB" id="424974at2759"/>
<organism evidence="1 2">
    <name type="scientific">Callosobruchus maculatus</name>
    <name type="common">Southern cowpea weevil</name>
    <name type="synonym">Pulse bruchid</name>
    <dbReference type="NCBI Taxonomy" id="64391"/>
    <lineage>
        <taxon>Eukaryota</taxon>
        <taxon>Metazoa</taxon>
        <taxon>Ecdysozoa</taxon>
        <taxon>Arthropoda</taxon>
        <taxon>Hexapoda</taxon>
        <taxon>Insecta</taxon>
        <taxon>Pterygota</taxon>
        <taxon>Neoptera</taxon>
        <taxon>Endopterygota</taxon>
        <taxon>Coleoptera</taxon>
        <taxon>Polyphaga</taxon>
        <taxon>Cucujiformia</taxon>
        <taxon>Chrysomeloidea</taxon>
        <taxon>Chrysomelidae</taxon>
        <taxon>Bruchinae</taxon>
        <taxon>Bruchini</taxon>
        <taxon>Callosobruchus</taxon>
    </lineage>
</organism>
<keyword evidence="2" id="KW-1185">Reference proteome</keyword>
<proteinExistence type="predicted"/>
<dbReference type="Gene3D" id="3.30.9.10">
    <property type="entry name" value="D-Amino Acid Oxidase, subunit A, domain 2"/>
    <property type="match status" value="1"/>
</dbReference>
<dbReference type="AlphaFoldDB" id="A0A653BRQ0"/>
<dbReference type="Proteomes" id="UP000410492">
    <property type="component" value="Unassembled WGS sequence"/>
</dbReference>
<reference evidence="1 2" key="1">
    <citation type="submission" date="2019-01" db="EMBL/GenBank/DDBJ databases">
        <authorList>
            <person name="Sayadi A."/>
        </authorList>
    </citation>
    <scope>NUCLEOTIDE SEQUENCE [LARGE SCALE GENOMIC DNA]</scope>
</reference>
<dbReference type="EMBL" id="CAACVG010004286">
    <property type="protein sequence ID" value="VEN38284.1"/>
    <property type="molecule type" value="Genomic_DNA"/>
</dbReference>
<evidence type="ECO:0000313" key="2">
    <source>
        <dbReference type="Proteomes" id="UP000410492"/>
    </source>
</evidence>
<dbReference type="Gene3D" id="3.50.50.60">
    <property type="entry name" value="FAD/NAD(P)-binding domain"/>
    <property type="match status" value="1"/>
</dbReference>
<protein>
    <submittedName>
        <fullName evidence="1">Uncharacterized protein</fullName>
    </submittedName>
</protein>
<sequence length="61" mass="7088">MTRDQLKARFPWMNVDDVEVGCLGLEKEGWFDPWSLLNVLKTGAHQKRCSIYQCQSCRLSV</sequence>